<proteinExistence type="predicted"/>
<comment type="caution">
    <text evidence="1">The sequence shown here is derived from an EMBL/GenBank/DDBJ whole genome shotgun (WGS) entry which is preliminary data.</text>
</comment>
<accession>A0A4Y2DF72</accession>
<reference evidence="1 2" key="1">
    <citation type="journal article" date="2019" name="Sci. Rep.">
        <title>Orb-weaving spider Araneus ventricosus genome elucidates the spidroin gene catalogue.</title>
        <authorList>
            <person name="Kono N."/>
            <person name="Nakamura H."/>
            <person name="Ohtoshi R."/>
            <person name="Moran D.A.P."/>
            <person name="Shinohara A."/>
            <person name="Yoshida Y."/>
            <person name="Fujiwara M."/>
            <person name="Mori M."/>
            <person name="Tomita M."/>
            <person name="Arakawa K."/>
        </authorList>
    </citation>
    <scope>NUCLEOTIDE SEQUENCE [LARGE SCALE GENOMIC DNA]</scope>
</reference>
<organism evidence="1 2">
    <name type="scientific">Araneus ventricosus</name>
    <name type="common">Orbweaver spider</name>
    <name type="synonym">Epeira ventricosa</name>
    <dbReference type="NCBI Taxonomy" id="182803"/>
    <lineage>
        <taxon>Eukaryota</taxon>
        <taxon>Metazoa</taxon>
        <taxon>Ecdysozoa</taxon>
        <taxon>Arthropoda</taxon>
        <taxon>Chelicerata</taxon>
        <taxon>Arachnida</taxon>
        <taxon>Araneae</taxon>
        <taxon>Araneomorphae</taxon>
        <taxon>Entelegynae</taxon>
        <taxon>Araneoidea</taxon>
        <taxon>Araneidae</taxon>
        <taxon>Araneus</taxon>
    </lineage>
</organism>
<dbReference type="Proteomes" id="UP000499080">
    <property type="component" value="Unassembled WGS sequence"/>
</dbReference>
<dbReference type="OrthoDB" id="6434010at2759"/>
<protein>
    <submittedName>
        <fullName evidence="1">Uncharacterized protein</fullName>
    </submittedName>
</protein>
<evidence type="ECO:0000313" key="2">
    <source>
        <dbReference type="Proteomes" id="UP000499080"/>
    </source>
</evidence>
<sequence>MSQKIFNCYGEKILISSENSVKSWFYGESIRLPCDFFKDTKFQPQPEFVQKLKATIKDVKPTPFSLQAEILYFQRPSKLFTCVRPHDSVLQSLQPPYHGPCQVIKRSERVFTVLVKNKNVSISIDRLKPCFSDNSSESVIAPHIGKSQADKPAETVGKKIRFAPLPIAPSTRLTRRRREICYQ</sequence>
<gene>
    <name evidence="1" type="ORF">AVEN_199663_1</name>
</gene>
<dbReference type="EMBL" id="BGPR01000359">
    <property type="protein sequence ID" value="GBM15410.1"/>
    <property type="molecule type" value="Genomic_DNA"/>
</dbReference>
<keyword evidence="2" id="KW-1185">Reference proteome</keyword>
<name>A0A4Y2DF72_ARAVE</name>
<dbReference type="PANTHER" id="PTHR38681:SF1">
    <property type="entry name" value="RETROVIRUS-RELATED POL POLYPROTEIN FROM TRANSPOSON 412-LIKE PROTEIN"/>
    <property type="match status" value="1"/>
</dbReference>
<evidence type="ECO:0000313" key="1">
    <source>
        <dbReference type="EMBL" id="GBM15410.1"/>
    </source>
</evidence>
<dbReference type="PANTHER" id="PTHR38681">
    <property type="entry name" value="RETROVIRUS-RELATED POL POLYPROTEIN FROM TRANSPOSON 412-LIKE PROTEIN-RELATED"/>
    <property type="match status" value="1"/>
</dbReference>
<dbReference type="AlphaFoldDB" id="A0A4Y2DF72"/>